<evidence type="ECO:0000256" key="5">
    <source>
        <dbReference type="ARBA" id="ARBA00023001"/>
    </source>
</evidence>
<reference evidence="13 14" key="1">
    <citation type="submission" date="2019-08" db="EMBL/GenBank/DDBJ databases">
        <title>Deep-cultivation of Planctomycetes and their phenomic and genomic characterization uncovers novel biology.</title>
        <authorList>
            <person name="Wiegand S."/>
            <person name="Jogler M."/>
            <person name="Boedeker C."/>
            <person name="Pinto D."/>
            <person name="Vollmers J."/>
            <person name="Rivas-Marin E."/>
            <person name="Kohn T."/>
            <person name="Peeters S.H."/>
            <person name="Heuer A."/>
            <person name="Rast P."/>
            <person name="Oberbeckmann S."/>
            <person name="Bunk B."/>
            <person name="Jeske O."/>
            <person name="Meyerdierks A."/>
            <person name="Storesund J.E."/>
            <person name="Kallscheuer N."/>
            <person name="Luecker S."/>
            <person name="Lage O.M."/>
            <person name="Pohl T."/>
            <person name="Merkel B.J."/>
            <person name="Hornburger P."/>
            <person name="Mueller R.-W."/>
            <person name="Bruemmer F."/>
            <person name="Labrenz M."/>
            <person name="Spormann A.M."/>
            <person name="Op den Camp H."/>
            <person name="Overmann J."/>
            <person name="Amann R."/>
            <person name="Jetten M.S.M."/>
            <person name="Mascher T."/>
            <person name="Medema M.H."/>
            <person name="Devos D.P."/>
            <person name="Kaster A.-K."/>
            <person name="Ovreas L."/>
            <person name="Rohde M."/>
            <person name="Galperin M.Y."/>
            <person name="Jogler C."/>
        </authorList>
    </citation>
    <scope>NUCLEOTIDE SEQUENCE [LARGE SCALE GENOMIC DNA]</scope>
    <source>
        <strain evidence="13 14">Pr1d</strain>
    </source>
</reference>
<keyword evidence="5" id="KW-0136">Cellulose degradation</keyword>
<feature type="binding site" evidence="10">
    <location>
        <position position="303"/>
    </location>
    <ligand>
        <name>substrate</name>
    </ligand>
</feature>
<dbReference type="InterPro" id="IPR017853">
    <property type="entry name" value="GH"/>
</dbReference>
<dbReference type="PROSITE" id="PS00572">
    <property type="entry name" value="GLYCOSYL_HYDROL_F1_1"/>
    <property type="match status" value="1"/>
</dbReference>
<evidence type="ECO:0000256" key="2">
    <source>
        <dbReference type="ARBA" id="ARBA00010838"/>
    </source>
</evidence>
<keyword evidence="14" id="KW-1185">Reference proteome</keyword>
<dbReference type="InterPro" id="IPR018120">
    <property type="entry name" value="Glyco_hydro_1_AS"/>
</dbReference>
<evidence type="ECO:0000256" key="7">
    <source>
        <dbReference type="ARBA" id="ARBA00023295"/>
    </source>
</evidence>
<dbReference type="PANTHER" id="PTHR10353:SF36">
    <property type="entry name" value="LP05116P"/>
    <property type="match status" value="1"/>
</dbReference>
<protein>
    <recommendedName>
        <fullName evidence="3 12">Beta-glucosidase</fullName>
        <ecNumber evidence="3 12">3.2.1.21</ecNumber>
    </recommendedName>
</protein>
<dbReference type="RefSeq" id="WP_148073963.1">
    <property type="nucleotide sequence ID" value="NZ_CP042913.1"/>
</dbReference>
<dbReference type="NCBIfam" id="TIGR03356">
    <property type="entry name" value="BGL"/>
    <property type="match status" value="1"/>
</dbReference>
<dbReference type="PRINTS" id="PR00131">
    <property type="entry name" value="GLHYDRLASE1"/>
</dbReference>
<evidence type="ECO:0000256" key="10">
    <source>
        <dbReference type="PIRSR" id="PIRSR617736-2"/>
    </source>
</evidence>
<proteinExistence type="inferred from homology"/>
<evidence type="ECO:0000256" key="1">
    <source>
        <dbReference type="ARBA" id="ARBA00000448"/>
    </source>
</evidence>
<keyword evidence="4 12" id="KW-0378">Hydrolase</keyword>
<dbReference type="EMBL" id="CP042913">
    <property type="protein sequence ID" value="QEG35451.1"/>
    <property type="molecule type" value="Genomic_DNA"/>
</dbReference>
<keyword evidence="7 12" id="KW-0326">Glycosidase</keyword>
<dbReference type="FunFam" id="3.20.20.80:FF:000004">
    <property type="entry name" value="Beta-glucosidase 6-phospho-beta-glucosidase"/>
    <property type="match status" value="1"/>
</dbReference>
<feature type="binding site" evidence="10">
    <location>
        <position position="122"/>
    </location>
    <ligand>
        <name>substrate</name>
    </ligand>
</feature>
<feature type="binding site" evidence="10">
    <location>
        <begin position="412"/>
        <end position="413"/>
    </location>
    <ligand>
        <name>substrate</name>
    </ligand>
</feature>
<dbReference type="PANTHER" id="PTHR10353">
    <property type="entry name" value="GLYCOSYL HYDROLASE"/>
    <property type="match status" value="1"/>
</dbReference>
<evidence type="ECO:0000313" key="14">
    <source>
        <dbReference type="Proteomes" id="UP000323917"/>
    </source>
</evidence>
<evidence type="ECO:0000256" key="11">
    <source>
        <dbReference type="PROSITE-ProRule" id="PRU10055"/>
    </source>
</evidence>
<evidence type="ECO:0000313" key="13">
    <source>
        <dbReference type="EMBL" id="QEG35451.1"/>
    </source>
</evidence>
<dbReference type="KEGG" id="bgok:Pr1d_27500"/>
<dbReference type="GO" id="GO:0005829">
    <property type="term" value="C:cytosol"/>
    <property type="evidence" value="ECO:0007669"/>
    <property type="project" value="TreeGrafter"/>
</dbReference>
<feature type="binding site" evidence="10">
    <location>
        <position position="22"/>
    </location>
    <ligand>
        <name>substrate</name>
    </ligand>
</feature>
<dbReference type="GO" id="GO:0030245">
    <property type="term" value="P:cellulose catabolic process"/>
    <property type="evidence" value="ECO:0007669"/>
    <property type="project" value="UniProtKB-KW"/>
</dbReference>
<organism evidence="13 14">
    <name type="scientific">Bythopirellula goksoeyrii</name>
    <dbReference type="NCBI Taxonomy" id="1400387"/>
    <lineage>
        <taxon>Bacteria</taxon>
        <taxon>Pseudomonadati</taxon>
        <taxon>Planctomycetota</taxon>
        <taxon>Planctomycetia</taxon>
        <taxon>Pirellulales</taxon>
        <taxon>Lacipirellulaceae</taxon>
        <taxon>Bythopirellula</taxon>
    </lineage>
</organism>
<dbReference type="AlphaFoldDB" id="A0A5B9QMV4"/>
<dbReference type="InterPro" id="IPR017736">
    <property type="entry name" value="Glyco_hydro_1_beta-glucosidase"/>
</dbReference>
<dbReference type="InterPro" id="IPR033132">
    <property type="entry name" value="GH_1_N_CS"/>
</dbReference>
<gene>
    <name evidence="13" type="primary">bglA_1</name>
    <name evidence="13" type="ORF">Pr1d_27500</name>
</gene>
<dbReference type="InterPro" id="IPR001360">
    <property type="entry name" value="Glyco_hydro_1"/>
</dbReference>
<keyword evidence="8" id="KW-0624">Polysaccharide degradation</keyword>
<evidence type="ECO:0000256" key="12">
    <source>
        <dbReference type="RuleBase" id="RU361175"/>
    </source>
</evidence>
<sequence>MVEQPRVFPADFTWGVATSAYQIEGAADIDGKGPSVWDQFSAEGKVRNGDTGQVACDHHRRYREDCDLMRELGIPNYRLSISWPRILPTGNGDINERGLDFYDALIDALMERQIQPWVTLFHWDYPQALEDQGGWLNPQSPRWFADYVRVVVERLSDRVQHWFTINEPQVFLRYGLVDAINAPGLQLSLEERLLASHHVLLAHGLAVAAIRSVAQKPPQVGWAPVGIAMMPATQSAADVEAANLAMSGTPDNLWSNTWFNDPVFLGSYPEAGLREFGSAVPTTTPQEMETIAAPLDFLGLNIYTGTYVKSTGASAYEELPDPPGAARTAFDWPVCEDSLYWGPRYHWERYKTPIYITENGMANIDWVALDGEVHDPQRIDYLARYLGELHRAICDGVDVRGYFLWSLLDNFEWADGYGKRFGLVHVDFATQQRIAKDSARWYREVIHTNGQIALLASSR</sequence>
<evidence type="ECO:0000256" key="4">
    <source>
        <dbReference type="ARBA" id="ARBA00022801"/>
    </source>
</evidence>
<dbReference type="OrthoDB" id="9765195at2"/>
<dbReference type="Pfam" id="PF00232">
    <property type="entry name" value="Glyco_hydro_1"/>
    <property type="match status" value="1"/>
</dbReference>
<dbReference type="GO" id="GO:0008422">
    <property type="term" value="F:beta-glucosidase activity"/>
    <property type="evidence" value="ECO:0007669"/>
    <property type="project" value="UniProtKB-EC"/>
</dbReference>
<name>A0A5B9QMV4_9BACT</name>
<accession>A0A5B9QMV4</accession>
<evidence type="ECO:0000256" key="8">
    <source>
        <dbReference type="ARBA" id="ARBA00023326"/>
    </source>
</evidence>
<comment type="catalytic activity">
    <reaction evidence="1 12">
        <text>Hydrolysis of terminal, non-reducing beta-D-glucosyl residues with release of beta-D-glucose.</text>
        <dbReference type="EC" id="3.2.1.21"/>
    </reaction>
</comment>
<dbReference type="Proteomes" id="UP000323917">
    <property type="component" value="Chromosome"/>
</dbReference>
<feature type="active site" description="Proton donor" evidence="9">
    <location>
        <position position="167"/>
    </location>
</feature>
<evidence type="ECO:0000256" key="6">
    <source>
        <dbReference type="ARBA" id="ARBA00023277"/>
    </source>
</evidence>
<feature type="active site" description="Nucleophile" evidence="9 11">
    <location>
        <position position="358"/>
    </location>
</feature>
<feature type="binding site" evidence="10">
    <location>
        <position position="405"/>
    </location>
    <ligand>
        <name>substrate</name>
    </ligand>
</feature>
<keyword evidence="6" id="KW-0119">Carbohydrate metabolism</keyword>
<dbReference type="PROSITE" id="PS00653">
    <property type="entry name" value="GLYCOSYL_HYDROL_F1_2"/>
    <property type="match status" value="1"/>
</dbReference>
<dbReference type="SUPFAM" id="SSF51445">
    <property type="entry name" value="(Trans)glycosidases"/>
    <property type="match status" value="1"/>
</dbReference>
<feature type="binding site" evidence="10">
    <location>
        <position position="166"/>
    </location>
    <ligand>
        <name>substrate</name>
    </ligand>
</feature>
<dbReference type="EC" id="3.2.1.21" evidence="3 12"/>
<dbReference type="Gene3D" id="3.20.20.80">
    <property type="entry name" value="Glycosidases"/>
    <property type="match status" value="1"/>
</dbReference>
<comment type="similarity">
    <text evidence="2 12">Belongs to the glycosyl hydrolase 1 family.</text>
</comment>
<evidence type="ECO:0000256" key="9">
    <source>
        <dbReference type="PIRSR" id="PIRSR617736-1"/>
    </source>
</evidence>
<evidence type="ECO:0000256" key="3">
    <source>
        <dbReference type="ARBA" id="ARBA00012744"/>
    </source>
</evidence>